<feature type="region of interest" description="Disordered" evidence="1">
    <location>
        <begin position="119"/>
        <end position="143"/>
    </location>
</feature>
<proteinExistence type="predicted"/>
<dbReference type="Proteomes" id="UP000747542">
    <property type="component" value="Unassembled WGS sequence"/>
</dbReference>
<evidence type="ECO:0000256" key="1">
    <source>
        <dbReference type="SAM" id="MobiDB-lite"/>
    </source>
</evidence>
<reference evidence="2" key="1">
    <citation type="journal article" date="2021" name="Sci. Adv.">
        <title>The American lobster genome reveals insights on longevity, neural, and immune adaptations.</title>
        <authorList>
            <person name="Polinski J.M."/>
            <person name="Zimin A.V."/>
            <person name="Clark K.F."/>
            <person name="Kohn A.B."/>
            <person name="Sadowski N."/>
            <person name="Timp W."/>
            <person name="Ptitsyn A."/>
            <person name="Khanna P."/>
            <person name="Romanova D.Y."/>
            <person name="Williams P."/>
            <person name="Greenwood S.J."/>
            <person name="Moroz L.L."/>
            <person name="Walt D.R."/>
            <person name="Bodnar A.G."/>
        </authorList>
    </citation>
    <scope>NUCLEOTIDE SEQUENCE</scope>
    <source>
        <strain evidence="2">GMGI-L3</strain>
    </source>
</reference>
<evidence type="ECO:0000313" key="2">
    <source>
        <dbReference type="EMBL" id="KAG7165298.1"/>
    </source>
</evidence>
<accession>A0A8J5K2E7</accession>
<keyword evidence="3" id="KW-1185">Reference proteome</keyword>
<dbReference type="AlphaFoldDB" id="A0A8J5K2E7"/>
<name>A0A8J5K2E7_HOMAM</name>
<evidence type="ECO:0000313" key="3">
    <source>
        <dbReference type="Proteomes" id="UP000747542"/>
    </source>
</evidence>
<feature type="compositionally biased region" description="Polar residues" evidence="1">
    <location>
        <begin position="119"/>
        <end position="134"/>
    </location>
</feature>
<gene>
    <name evidence="2" type="ORF">Hamer_G007091</name>
</gene>
<sequence length="185" mass="19854">MTVDLILGKDLAGGQMGNVTPPPVLREKPEFTAELQHLEDDMPGVFRLCAVTRSMSMTNDHNETPDVDDSLSLGLFANPIASQDIYSAVNAVTGRVAVIAEQEQDDSLRLLFDQVSDSANDSGPTTRYFSQDGSEPSDPPCDPLCDPVHPGYIGRLSSTSLGSSDLSFLRGDSTLAYVIDAMLDT</sequence>
<protein>
    <submittedName>
        <fullName evidence="2">Uncharacterized protein</fullName>
    </submittedName>
</protein>
<comment type="caution">
    <text evidence="2">The sequence shown here is derived from an EMBL/GenBank/DDBJ whole genome shotgun (WGS) entry which is preliminary data.</text>
</comment>
<dbReference type="EMBL" id="JAHLQT010024345">
    <property type="protein sequence ID" value="KAG7165298.1"/>
    <property type="molecule type" value="Genomic_DNA"/>
</dbReference>
<organism evidence="2 3">
    <name type="scientific">Homarus americanus</name>
    <name type="common">American lobster</name>
    <dbReference type="NCBI Taxonomy" id="6706"/>
    <lineage>
        <taxon>Eukaryota</taxon>
        <taxon>Metazoa</taxon>
        <taxon>Ecdysozoa</taxon>
        <taxon>Arthropoda</taxon>
        <taxon>Crustacea</taxon>
        <taxon>Multicrustacea</taxon>
        <taxon>Malacostraca</taxon>
        <taxon>Eumalacostraca</taxon>
        <taxon>Eucarida</taxon>
        <taxon>Decapoda</taxon>
        <taxon>Pleocyemata</taxon>
        <taxon>Astacidea</taxon>
        <taxon>Nephropoidea</taxon>
        <taxon>Nephropidae</taxon>
        <taxon>Homarus</taxon>
    </lineage>
</organism>